<protein>
    <submittedName>
        <fullName evidence="6">Transcriptional regulator, LysR family</fullName>
    </submittedName>
</protein>
<dbReference type="GO" id="GO:0006351">
    <property type="term" value="P:DNA-templated transcription"/>
    <property type="evidence" value="ECO:0007669"/>
    <property type="project" value="TreeGrafter"/>
</dbReference>
<name>A7IE23_XANP2</name>
<dbReference type="FunFam" id="1.10.10.10:FF:000001">
    <property type="entry name" value="LysR family transcriptional regulator"/>
    <property type="match status" value="1"/>
</dbReference>
<dbReference type="Pfam" id="PF00126">
    <property type="entry name" value="HTH_1"/>
    <property type="match status" value="1"/>
</dbReference>
<evidence type="ECO:0000256" key="2">
    <source>
        <dbReference type="ARBA" id="ARBA00023015"/>
    </source>
</evidence>
<keyword evidence="7" id="KW-1185">Reference proteome</keyword>
<proteinExistence type="inferred from homology"/>
<keyword evidence="4" id="KW-0804">Transcription</keyword>
<dbReference type="GO" id="GO:0003700">
    <property type="term" value="F:DNA-binding transcription factor activity"/>
    <property type="evidence" value="ECO:0007669"/>
    <property type="project" value="InterPro"/>
</dbReference>
<dbReference type="STRING" id="78245.Xaut_1015"/>
<dbReference type="GO" id="GO:0043565">
    <property type="term" value="F:sequence-specific DNA binding"/>
    <property type="evidence" value="ECO:0007669"/>
    <property type="project" value="TreeGrafter"/>
</dbReference>
<dbReference type="Pfam" id="PF03466">
    <property type="entry name" value="LysR_substrate"/>
    <property type="match status" value="1"/>
</dbReference>
<dbReference type="eggNOG" id="COG0583">
    <property type="taxonomic scope" value="Bacteria"/>
</dbReference>
<dbReference type="PROSITE" id="PS50931">
    <property type="entry name" value="HTH_LYSR"/>
    <property type="match status" value="1"/>
</dbReference>
<dbReference type="InterPro" id="IPR005119">
    <property type="entry name" value="LysR_subst-bd"/>
</dbReference>
<accession>A7IE23</accession>
<dbReference type="KEGG" id="xau:Xaut_1015"/>
<evidence type="ECO:0000256" key="3">
    <source>
        <dbReference type="ARBA" id="ARBA00023125"/>
    </source>
</evidence>
<comment type="similarity">
    <text evidence="1">Belongs to the LysR transcriptional regulatory family.</text>
</comment>
<keyword evidence="2" id="KW-0805">Transcription regulation</keyword>
<evidence type="ECO:0000256" key="4">
    <source>
        <dbReference type="ARBA" id="ARBA00023163"/>
    </source>
</evidence>
<sequence length="311" mass="34329">MIRHHYSRLRTMDRFDAMRVFTRIVERRSFTQAAGDLGLPRSSVTDAVKGLEARLGVRLLQRTTRHVSPTLDGEAYYQRCVSLLADLEDAEGAFVGAKPSGLIRMDVHGTQARHFLLPGLPRFLATYPGIRLHMSETHQQLDLIREGFDCILRAGELANSPLIRRRLATLERGTFASPGYLRRFGTPRTPEELEGHEMVGLLATDTAKISPLLFTVAGKVRQLTLPASLTVTGPETNVAAACLGIGLIQVPRYRVAAELAGGALVEVLADFPPAALPVHVLYSHTRQLSPRLRVLIDWMAAQFRERAGPAL</sequence>
<evidence type="ECO:0000259" key="5">
    <source>
        <dbReference type="PROSITE" id="PS50931"/>
    </source>
</evidence>
<reference evidence="6 7" key="1">
    <citation type="submission" date="2007-07" db="EMBL/GenBank/DDBJ databases">
        <title>Complete sequence of chromosome of Xanthobacter autotrophicus Py2.</title>
        <authorList>
            <consortium name="US DOE Joint Genome Institute"/>
            <person name="Copeland A."/>
            <person name="Lucas S."/>
            <person name="Lapidus A."/>
            <person name="Barry K."/>
            <person name="Glavina del Rio T."/>
            <person name="Hammon N."/>
            <person name="Israni S."/>
            <person name="Dalin E."/>
            <person name="Tice H."/>
            <person name="Pitluck S."/>
            <person name="Sims D."/>
            <person name="Brettin T."/>
            <person name="Bruce D."/>
            <person name="Detter J.C."/>
            <person name="Han C."/>
            <person name="Tapia R."/>
            <person name="Brainard J."/>
            <person name="Schmutz J."/>
            <person name="Larimer F."/>
            <person name="Land M."/>
            <person name="Hauser L."/>
            <person name="Kyrpides N."/>
            <person name="Kim E."/>
            <person name="Ensigns S.A."/>
            <person name="Richardson P."/>
        </authorList>
    </citation>
    <scope>NUCLEOTIDE SEQUENCE [LARGE SCALE GENOMIC DNA]</scope>
    <source>
        <strain evidence="7">ATCC BAA-1158 / Py2</strain>
    </source>
</reference>
<feature type="domain" description="HTH lysR-type" evidence="5">
    <location>
        <begin position="13"/>
        <end position="70"/>
    </location>
</feature>
<dbReference type="Proteomes" id="UP000002417">
    <property type="component" value="Chromosome"/>
</dbReference>
<dbReference type="CDD" id="cd08472">
    <property type="entry name" value="PBP2_CrgA_like_3"/>
    <property type="match status" value="1"/>
</dbReference>
<evidence type="ECO:0000256" key="1">
    <source>
        <dbReference type="ARBA" id="ARBA00009437"/>
    </source>
</evidence>
<keyword evidence="3" id="KW-0238">DNA-binding</keyword>
<dbReference type="InterPro" id="IPR000847">
    <property type="entry name" value="LysR_HTH_N"/>
</dbReference>
<dbReference type="InterPro" id="IPR058163">
    <property type="entry name" value="LysR-type_TF_proteobact-type"/>
</dbReference>
<dbReference type="Gene3D" id="1.10.10.10">
    <property type="entry name" value="Winged helix-like DNA-binding domain superfamily/Winged helix DNA-binding domain"/>
    <property type="match status" value="1"/>
</dbReference>
<dbReference type="HOGENOM" id="CLU_039613_16_3_5"/>
<dbReference type="InterPro" id="IPR036390">
    <property type="entry name" value="WH_DNA-bd_sf"/>
</dbReference>
<dbReference type="InterPro" id="IPR036388">
    <property type="entry name" value="WH-like_DNA-bd_sf"/>
</dbReference>
<dbReference type="AlphaFoldDB" id="A7IE23"/>
<dbReference type="EMBL" id="CP000781">
    <property type="protein sequence ID" value="ABS66266.1"/>
    <property type="molecule type" value="Genomic_DNA"/>
</dbReference>
<dbReference type="PANTHER" id="PTHR30537:SF72">
    <property type="entry name" value="LYSR FAMILY TRANSCRIPTIONAL REGULATOR"/>
    <property type="match status" value="1"/>
</dbReference>
<evidence type="ECO:0000313" key="7">
    <source>
        <dbReference type="Proteomes" id="UP000002417"/>
    </source>
</evidence>
<dbReference type="SUPFAM" id="SSF46785">
    <property type="entry name" value="Winged helix' DNA-binding domain"/>
    <property type="match status" value="1"/>
</dbReference>
<dbReference type="PANTHER" id="PTHR30537">
    <property type="entry name" value="HTH-TYPE TRANSCRIPTIONAL REGULATOR"/>
    <property type="match status" value="1"/>
</dbReference>
<gene>
    <name evidence="6" type="ordered locus">Xaut_1015</name>
</gene>
<dbReference type="SUPFAM" id="SSF53850">
    <property type="entry name" value="Periplasmic binding protein-like II"/>
    <property type="match status" value="1"/>
</dbReference>
<dbReference type="Gene3D" id="3.40.190.290">
    <property type="match status" value="1"/>
</dbReference>
<evidence type="ECO:0000313" key="6">
    <source>
        <dbReference type="EMBL" id="ABS66266.1"/>
    </source>
</evidence>
<organism evidence="6 7">
    <name type="scientific">Xanthobacter autotrophicus (strain ATCC BAA-1158 / Py2)</name>
    <dbReference type="NCBI Taxonomy" id="78245"/>
    <lineage>
        <taxon>Bacteria</taxon>
        <taxon>Pseudomonadati</taxon>
        <taxon>Pseudomonadota</taxon>
        <taxon>Alphaproteobacteria</taxon>
        <taxon>Hyphomicrobiales</taxon>
        <taxon>Xanthobacteraceae</taxon>
        <taxon>Xanthobacter</taxon>
    </lineage>
</organism>
<dbReference type="PhylomeDB" id="A7IE23"/>